<keyword evidence="2" id="KW-1185">Reference proteome</keyword>
<organism evidence="1 2">
    <name type="scientific">Pseudomonas rhodesiae</name>
    <dbReference type="NCBI Taxonomy" id="76760"/>
    <lineage>
        <taxon>Bacteria</taxon>
        <taxon>Pseudomonadati</taxon>
        <taxon>Pseudomonadota</taxon>
        <taxon>Gammaproteobacteria</taxon>
        <taxon>Pseudomonadales</taxon>
        <taxon>Pseudomonadaceae</taxon>
        <taxon>Pseudomonas</taxon>
    </lineage>
</organism>
<dbReference type="InterPro" id="IPR054496">
    <property type="entry name" value="E217_GP41"/>
</dbReference>
<dbReference type="Pfam" id="PF22759">
    <property type="entry name" value="E217_GP41"/>
    <property type="match status" value="1"/>
</dbReference>
<sequence length="316" mass="34858">MNDEIFLRNYRLKIGRSTGSKVYEMRPGEENPSEDGLRITFQVTHFAGGAFSVAEITIYNVSRYSSRQMLGDGSAGKYEFITLEAGYDGLFGSIFSGQITNAQLHLEDGGATRGIRFFCKSSAKERDQNLINLTLSPETDPVQIIEECASVFGAEIQFYGDFSKLKRRSRGTVLQGSPTACMNELAETFAFDWMVENGATKIIKRDFALDNQVYVISAGTGMIGSPVVSDTEVGIRYTLNPKIKLGDTVKLESMAPRFEFSGAFFYDVPRTIGEGYYKVNSLVFAGDSHGDQWESQISCLRLSAAAQAGISERATR</sequence>
<dbReference type="AlphaFoldDB" id="A0AAE8KYH0"/>
<dbReference type="Proteomes" id="UP000182085">
    <property type="component" value="Chromosome I"/>
</dbReference>
<dbReference type="RefSeq" id="WP_083377842.1">
    <property type="nucleotide sequence ID" value="NZ_BAAAEG010000001.1"/>
</dbReference>
<evidence type="ECO:0000313" key="1">
    <source>
        <dbReference type="EMBL" id="SDU97932.1"/>
    </source>
</evidence>
<name>A0AAE8KYH0_9PSED</name>
<proteinExistence type="predicted"/>
<protein>
    <submittedName>
        <fullName evidence="1">Uncharacterized protein</fullName>
    </submittedName>
</protein>
<reference evidence="1 2" key="1">
    <citation type="submission" date="2016-10" db="EMBL/GenBank/DDBJ databases">
        <authorList>
            <person name="Varghese N."/>
            <person name="Submissions S."/>
        </authorList>
    </citation>
    <scope>NUCLEOTIDE SEQUENCE [LARGE SCALE GENOMIC DNA]</scope>
    <source>
        <strain evidence="1 2">BS2777</strain>
    </source>
</reference>
<dbReference type="EMBL" id="LT629801">
    <property type="protein sequence ID" value="SDU97932.1"/>
    <property type="molecule type" value="Genomic_DNA"/>
</dbReference>
<evidence type="ECO:0000313" key="2">
    <source>
        <dbReference type="Proteomes" id="UP000182085"/>
    </source>
</evidence>
<gene>
    <name evidence="1" type="ORF">SAMN04490209_1425</name>
</gene>
<accession>A0AAE8KYH0</accession>